<feature type="chain" id="PRO_5047092861" description="Secreted protein" evidence="1">
    <location>
        <begin position="22"/>
        <end position="233"/>
    </location>
</feature>
<keyword evidence="1" id="KW-0732">Signal</keyword>
<evidence type="ECO:0000313" key="3">
    <source>
        <dbReference type="Proteomes" id="UP001363622"/>
    </source>
</evidence>
<evidence type="ECO:0000256" key="1">
    <source>
        <dbReference type="SAM" id="SignalP"/>
    </source>
</evidence>
<organism evidence="2 3">
    <name type="scientific">Phyllosticta citriasiana</name>
    <dbReference type="NCBI Taxonomy" id="595635"/>
    <lineage>
        <taxon>Eukaryota</taxon>
        <taxon>Fungi</taxon>
        <taxon>Dikarya</taxon>
        <taxon>Ascomycota</taxon>
        <taxon>Pezizomycotina</taxon>
        <taxon>Dothideomycetes</taxon>
        <taxon>Dothideomycetes incertae sedis</taxon>
        <taxon>Botryosphaeriales</taxon>
        <taxon>Phyllostictaceae</taxon>
        <taxon>Phyllosticta</taxon>
    </lineage>
</organism>
<accession>A0ABR1KSY6</accession>
<proteinExistence type="predicted"/>
<protein>
    <recommendedName>
        <fullName evidence="4">Secreted protein</fullName>
    </recommendedName>
</protein>
<dbReference type="Proteomes" id="UP001363622">
    <property type="component" value="Unassembled WGS sequence"/>
</dbReference>
<reference evidence="2 3" key="1">
    <citation type="submission" date="2024-04" db="EMBL/GenBank/DDBJ databases">
        <title>Phyllosticta paracitricarpa is synonymous to the EU quarantine fungus P. citricarpa based on phylogenomic analyses.</title>
        <authorList>
            <consortium name="Lawrence Berkeley National Laboratory"/>
            <person name="Van Ingen-Buijs V.A."/>
            <person name="Van Westerhoven A.C."/>
            <person name="Haridas S."/>
            <person name="Skiadas P."/>
            <person name="Martin F."/>
            <person name="Groenewald J.Z."/>
            <person name="Crous P.W."/>
            <person name="Seidl M.F."/>
        </authorList>
    </citation>
    <scope>NUCLEOTIDE SEQUENCE [LARGE SCALE GENOMIC DNA]</scope>
    <source>
        <strain evidence="2 3">CBS 123371</strain>
    </source>
</reference>
<evidence type="ECO:0000313" key="2">
    <source>
        <dbReference type="EMBL" id="KAK7520633.1"/>
    </source>
</evidence>
<sequence length="233" mass="25590">MISVQDCLSVGVLFLLFLSWASSPDGQSLFTASPIQVHHVNTSSSWTVPFEKLFRCLIGCVLRLPGSYLTPPTPCVPQTPGQHLASLLYAGRLCLADSLRSLSLFSVCLLSHCSRIFGYIQSCVSSSSSSMLHGLAARLSTRWADARMDAWLSHSLGIASHCIRVSTLDPYIHAIRLARLPVCLVVCRSASLQTICGLQLPAAFMLWLVKRQGAQVKVHLHRQRLCSNPTFVR</sequence>
<keyword evidence="3" id="KW-1185">Reference proteome</keyword>
<evidence type="ECO:0008006" key="4">
    <source>
        <dbReference type="Google" id="ProtNLM"/>
    </source>
</evidence>
<comment type="caution">
    <text evidence="2">The sequence shown here is derived from an EMBL/GenBank/DDBJ whole genome shotgun (WGS) entry which is preliminary data.</text>
</comment>
<name>A0ABR1KSY6_9PEZI</name>
<feature type="signal peptide" evidence="1">
    <location>
        <begin position="1"/>
        <end position="21"/>
    </location>
</feature>
<dbReference type="EMBL" id="JBBPHU010000003">
    <property type="protein sequence ID" value="KAK7520633.1"/>
    <property type="molecule type" value="Genomic_DNA"/>
</dbReference>
<gene>
    <name evidence="2" type="ORF">IWZ03DRAFT_142923</name>
</gene>